<keyword evidence="2" id="KW-0902">Two-component regulatory system</keyword>
<dbReference type="Proteomes" id="UP000239001">
    <property type="component" value="Unassembled WGS sequence"/>
</dbReference>
<sequence>MLLTQPIDKSSFKILVVDDTIDSLRLIANMLTEQGYNVRKVLNGQMALTAAQSAPPDLILLDINMPQINGYEVCQQLKANALTVDIPVIFISALDEVLDKVKAFAVGGIDYITKPFQFEEVIARVENQLTIRFLQQQLEEQTQKAISTEEKYHRFFQYSDVGIFVVSSQGVYQSINSYLAKLYGYDSPEKMMTVLISPENNLYVKSNRWDEILKLLKTQEKISNLESQIYRADGSIITVSESIWLAKGSQTNLPYYEGIVIPINQI</sequence>
<evidence type="ECO:0000256" key="3">
    <source>
        <dbReference type="ARBA" id="ARBA00023015"/>
    </source>
</evidence>
<gene>
    <name evidence="9" type="ORF">C7H19_19700</name>
</gene>
<protein>
    <submittedName>
        <fullName evidence="9">Response regulator</fullName>
    </submittedName>
</protein>
<keyword evidence="10" id="KW-1185">Reference proteome</keyword>
<dbReference type="InterPro" id="IPR039420">
    <property type="entry name" value="WalR-like"/>
</dbReference>
<dbReference type="PANTHER" id="PTHR48111:SF1">
    <property type="entry name" value="TWO-COMPONENT RESPONSE REGULATOR ORR33"/>
    <property type="match status" value="1"/>
</dbReference>
<feature type="modified residue" description="4-aspartylphosphate" evidence="6">
    <location>
        <position position="62"/>
    </location>
</feature>
<feature type="domain" description="Response regulatory" evidence="7">
    <location>
        <begin position="13"/>
        <end position="129"/>
    </location>
</feature>
<dbReference type="CDD" id="cd19920">
    <property type="entry name" value="REC_PA4781-like"/>
    <property type="match status" value="1"/>
</dbReference>
<evidence type="ECO:0000256" key="1">
    <source>
        <dbReference type="ARBA" id="ARBA00022553"/>
    </source>
</evidence>
<dbReference type="GO" id="GO:0000976">
    <property type="term" value="F:transcription cis-regulatory region binding"/>
    <property type="evidence" value="ECO:0007669"/>
    <property type="project" value="TreeGrafter"/>
</dbReference>
<dbReference type="GO" id="GO:0006355">
    <property type="term" value="P:regulation of DNA-templated transcription"/>
    <property type="evidence" value="ECO:0007669"/>
    <property type="project" value="TreeGrafter"/>
</dbReference>
<evidence type="ECO:0000313" key="9">
    <source>
        <dbReference type="EMBL" id="PSF33655.1"/>
    </source>
</evidence>
<feature type="domain" description="PAS" evidence="8">
    <location>
        <begin position="148"/>
        <end position="189"/>
    </location>
</feature>
<dbReference type="InterPro" id="IPR000014">
    <property type="entry name" value="PAS"/>
</dbReference>
<dbReference type="PROSITE" id="PS50110">
    <property type="entry name" value="RESPONSE_REGULATORY"/>
    <property type="match status" value="1"/>
</dbReference>
<evidence type="ECO:0000313" key="10">
    <source>
        <dbReference type="Proteomes" id="UP000239001"/>
    </source>
</evidence>
<evidence type="ECO:0000256" key="4">
    <source>
        <dbReference type="ARBA" id="ARBA00023125"/>
    </source>
</evidence>
<dbReference type="PROSITE" id="PS50112">
    <property type="entry name" value="PAS"/>
    <property type="match status" value="1"/>
</dbReference>
<proteinExistence type="predicted"/>
<dbReference type="Gene3D" id="3.40.50.2300">
    <property type="match status" value="1"/>
</dbReference>
<dbReference type="SUPFAM" id="SSF55785">
    <property type="entry name" value="PYP-like sensor domain (PAS domain)"/>
    <property type="match status" value="1"/>
</dbReference>
<dbReference type="PANTHER" id="PTHR48111">
    <property type="entry name" value="REGULATOR OF RPOS"/>
    <property type="match status" value="1"/>
</dbReference>
<evidence type="ECO:0000259" key="7">
    <source>
        <dbReference type="PROSITE" id="PS50110"/>
    </source>
</evidence>
<organism evidence="9 10">
    <name type="scientific">Aphanothece hegewaldii CCALA 016</name>
    <dbReference type="NCBI Taxonomy" id="2107694"/>
    <lineage>
        <taxon>Bacteria</taxon>
        <taxon>Bacillati</taxon>
        <taxon>Cyanobacteriota</taxon>
        <taxon>Cyanophyceae</taxon>
        <taxon>Oscillatoriophycideae</taxon>
        <taxon>Chroococcales</taxon>
        <taxon>Aphanothecaceae</taxon>
        <taxon>Aphanothece</taxon>
    </lineage>
</organism>
<dbReference type="InterPro" id="IPR011006">
    <property type="entry name" value="CheY-like_superfamily"/>
</dbReference>
<dbReference type="NCBIfam" id="TIGR00229">
    <property type="entry name" value="sensory_box"/>
    <property type="match status" value="1"/>
</dbReference>
<keyword evidence="4" id="KW-0238">DNA-binding</keyword>
<dbReference type="Gene3D" id="3.30.450.20">
    <property type="entry name" value="PAS domain"/>
    <property type="match status" value="1"/>
</dbReference>
<reference evidence="9 10" key="2">
    <citation type="submission" date="2018-03" db="EMBL/GenBank/DDBJ databases">
        <authorList>
            <person name="Keele B.F."/>
        </authorList>
    </citation>
    <scope>NUCLEOTIDE SEQUENCE [LARGE SCALE GENOMIC DNA]</scope>
    <source>
        <strain evidence="9 10">CCALA 016</strain>
    </source>
</reference>
<reference evidence="9 10" key="1">
    <citation type="submission" date="2018-03" db="EMBL/GenBank/DDBJ databases">
        <title>The ancient ancestry and fast evolution of plastids.</title>
        <authorList>
            <person name="Moore K.R."/>
            <person name="Magnabosco C."/>
            <person name="Momper L."/>
            <person name="Gold D.A."/>
            <person name="Bosak T."/>
            <person name="Fournier G.P."/>
        </authorList>
    </citation>
    <scope>NUCLEOTIDE SEQUENCE [LARGE SCALE GENOMIC DNA]</scope>
    <source>
        <strain evidence="9 10">CCALA 016</strain>
    </source>
</reference>
<dbReference type="GO" id="GO:0005829">
    <property type="term" value="C:cytosol"/>
    <property type="evidence" value="ECO:0007669"/>
    <property type="project" value="TreeGrafter"/>
</dbReference>
<accession>A0A2T1LTA6</accession>
<evidence type="ECO:0000256" key="5">
    <source>
        <dbReference type="ARBA" id="ARBA00023163"/>
    </source>
</evidence>
<dbReference type="SMART" id="SM00448">
    <property type="entry name" value="REC"/>
    <property type="match status" value="1"/>
</dbReference>
<dbReference type="InterPro" id="IPR001789">
    <property type="entry name" value="Sig_transdc_resp-reg_receiver"/>
</dbReference>
<evidence type="ECO:0000256" key="6">
    <source>
        <dbReference type="PROSITE-ProRule" id="PRU00169"/>
    </source>
</evidence>
<dbReference type="InterPro" id="IPR035965">
    <property type="entry name" value="PAS-like_dom_sf"/>
</dbReference>
<evidence type="ECO:0000256" key="2">
    <source>
        <dbReference type="ARBA" id="ARBA00023012"/>
    </source>
</evidence>
<keyword evidence="5" id="KW-0804">Transcription</keyword>
<dbReference type="Pfam" id="PF00072">
    <property type="entry name" value="Response_reg"/>
    <property type="match status" value="1"/>
</dbReference>
<comment type="caution">
    <text evidence="9">The sequence shown here is derived from an EMBL/GenBank/DDBJ whole genome shotgun (WGS) entry which is preliminary data.</text>
</comment>
<evidence type="ECO:0000259" key="8">
    <source>
        <dbReference type="PROSITE" id="PS50112"/>
    </source>
</evidence>
<dbReference type="SUPFAM" id="SSF52172">
    <property type="entry name" value="CheY-like"/>
    <property type="match status" value="1"/>
</dbReference>
<name>A0A2T1LTA6_9CHRO</name>
<dbReference type="AlphaFoldDB" id="A0A2T1LTA6"/>
<keyword evidence="1 6" id="KW-0597">Phosphoprotein</keyword>
<dbReference type="GO" id="GO:0032993">
    <property type="term" value="C:protein-DNA complex"/>
    <property type="evidence" value="ECO:0007669"/>
    <property type="project" value="TreeGrafter"/>
</dbReference>
<dbReference type="GO" id="GO:0000156">
    <property type="term" value="F:phosphorelay response regulator activity"/>
    <property type="evidence" value="ECO:0007669"/>
    <property type="project" value="TreeGrafter"/>
</dbReference>
<keyword evidence="3" id="KW-0805">Transcription regulation</keyword>
<dbReference type="EMBL" id="PXOH01000029">
    <property type="protein sequence ID" value="PSF33655.1"/>
    <property type="molecule type" value="Genomic_DNA"/>
</dbReference>